<reference evidence="1 2" key="1">
    <citation type="submission" date="2021-03" db="EMBL/GenBank/DDBJ databases">
        <title>Genomic Encyclopedia of Type Strains, Phase IV (KMG-IV): sequencing the most valuable type-strain genomes for metagenomic binning, comparative biology and taxonomic classification.</title>
        <authorList>
            <person name="Goeker M."/>
        </authorList>
    </citation>
    <scope>NUCLEOTIDE SEQUENCE [LARGE SCALE GENOMIC DNA]</scope>
    <source>
        <strain evidence="1 2">DSM 28783</strain>
    </source>
</reference>
<protein>
    <submittedName>
        <fullName evidence="1">L-ascorbate metabolism protein UlaG (Beta-lactamase superfamily)</fullName>
    </submittedName>
</protein>
<evidence type="ECO:0000313" key="1">
    <source>
        <dbReference type="EMBL" id="MBP2031370.1"/>
    </source>
</evidence>
<name>A0ABS4KP76_9CLOT</name>
<dbReference type="Pfam" id="PF13483">
    <property type="entry name" value="Lactamase_B_3"/>
    <property type="match status" value="1"/>
</dbReference>
<dbReference type="InterPro" id="IPR036866">
    <property type="entry name" value="RibonucZ/Hydroxyglut_hydro"/>
</dbReference>
<dbReference type="PANTHER" id="PTHR42967">
    <property type="entry name" value="METAL DEPENDENT HYDROLASE"/>
    <property type="match status" value="1"/>
</dbReference>
<organism evidence="1 2">
    <name type="scientific">Clostridium algifaecis</name>
    <dbReference type="NCBI Taxonomy" id="1472040"/>
    <lineage>
        <taxon>Bacteria</taxon>
        <taxon>Bacillati</taxon>
        <taxon>Bacillota</taxon>
        <taxon>Clostridia</taxon>
        <taxon>Eubacteriales</taxon>
        <taxon>Clostridiaceae</taxon>
        <taxon>Clostridium</taxon>
    </lineage>
</organism>
<sequence>MNNYTINIHYLYHSGFSVETKNYFLIFDYYKDSFTGKTNNIYNGLISNDFIKSKNNVIVFSSHSHPDHFNPVILKWDKINKNIKYILSSDIKITNYKKNYYKLSKYKDLKLDDIYIKAYGSTDIGVSYLVKVDGITLFHAGDLNWWYWKEDSENERKMAGGNFKHEIKQLKGEKIDIAFFPVDPRLEEYYSLGGEYFIKEINPSVFFPMHLWDKMSICGKFKDYMGNCKTKIMCIENPGQNFQLAYEDGHLQLPQKDNN</sequence>
<gene>
    <name evidence="1" type="ORF">J2Z42_000035</name>
</gene>
<dbReference type="SUPFAM" id="SSF56281">
    <property type="entry name" value="Metallo-hydrolase/oxidoreductase"/>
    <property type="match status" value="1"/>
</dbReference>
<dbReference type="EMBL" id="JAGGLM010000001">
    <property type="protein sequence ID" value="MBP2031370.1"/>
    <property type="molecule type" value="Genomic_DNA"/>
</dbReference>
<proteinExistence type="predicted"/>
<dbReference type="RefSeq" id="WP_209700340.1">
    <property type="nucleotide sequence ID" value="NZ_JAGGLM010000001.1"/>
</dbReference>
<accession>A0ABS4KP76</accession>
<keyword evidence="2" id="KW-1185">Reference proteome</keyword>
<dbReference type="Proteomes" id="UP001519307">
    <property type="component" value="Unassembled WGS sequence"/>
</dbReference>
<comment type="caution">
    <text evidence="1">The sequence shown here is derived from an EMBL/GenBank/DDBJ whole genome shotgun (WGS) entry which is preliminary data.</text>
</comment>
<dbReference type="PANTHER" id="PTHR42967:SF1">
    <property type="entry name" value="MBL FOLD METALLO-HYDROLASE"/>
    <property type="match status" value="1"/>
</dbReference>
<dbReference type="Gene3D" id="3.60.15.10">
    <property type="entry name" value="Ribonuclease Z/Hydroxyacylglutathione hydrolase-like"/>
    <property type="match status" value="1"/>
</dbReference>
<evidence type="ECO:0000313" key="2">
    <source>
        <dbReference type="Proteomes" id="UP001519307"/>
    </source>
</evidence>